<keyword evidence="8" id="KW-0809">Transit peptide</keyword>
<feature type="active site" description="Proton acceptor" evidence="12">
    <location>
        <position position="375"/>
    </location>
</feature>
<keyword evidence="10" id="KW-0496">Mitochondrion</keyword>
<dbReference type="InterPro" id="IPR020615">
    <property type="entry name" value="Thiolase_acyl_enz_int_AS"/>
</dbReference>
<dbReference type="Gene3D" id="3.40.47.10">
    <property type="match status" value="1"/>
</dbReference>
<gene>
    <name evidence="16" type="ORF">BpHYR1_051655</name>
</gene>
<proteinExistence type="inferred from homology"/>
<evidence type="ECO:0000256" key="12">
    <source>
        <dbReference type="PIRSR" id="PIRSR000429-1"/>
    </source>
</evidence>
<dbReference type="FunFam" id="3.40.47.10:FF:000007">
    <property type="entry name" value="acetyl-CoA acetyltransferase, mitochondrial"/>
    <property type="match status" value="1"/>
</dbReference>
<keyword evidence="7" id="KW-0479">Metal-binding</keyword>
<evidence type="ECO:0000256" key="13">
    <source>
        <dbReference type="RuleBase" id="RU003557"/>
    </source>
</evidence>
<dbReference type="PROSITE" id="PS00098">
    <property type="entry name" value="THIOLASE_1"/>
    <property type="match status" value="1"/>
</dbReference>
<dbReference type="Pfam" id="PF02803">
    <property type="entry name" value="Thiolase_C"/>
    <property type="match status" value="1"/>
</dbReference>
<dbReference type="GO" id="GO:0006635">
    <property type="term" value="P:fatty acid beta-oxidation"/>
    <property type="evidence" value="ECO:0007669"/>
    <property type="project" value="TreeGrafter"/>
</dbReference>
<feature type="active site" description="Proton acceptor" evidence="12">
    <location>
        <position position="403"/>
    </location>
</feature>
<keyword evidence="9" id="KW-0630">Potassium</keyword>
<evidence type="ECO:0000256" key="8">
    <source>
        <dbReference type="ARBA" id="ARBA00022946"/>
    </source>
</evidence>
<evidence type="ECO:0000256" key="1">
    <source>
        <dbReference type="ARBA" id="ARBA00004173"/>
    </source>
</evidence>
<dbReference type="InterPro" id="IPR020610">
    <property type="entry name" value="Thiolase_AS"/>
</dbReference>
<dbReference type="PIRSF" id="PIRSF000429">
    <property type="entry name" value="Ac-CoA_Ac_transf"/>
    <property type="match status" value="1"/>
</dbReference>
<dbReference type="InterPro" id="IPR016039">
    <property type="entry name" value="Thiolase-like"/>
</dbReference>
<dbReference type="InterPro" id="IPR020617">
    <property type="entry name" value="Thiolase_C"/>
</dbReference>
<evidence type="ECO:0000313" key="16">
    <source>
        <dbReference type="EMBL" id="RNA04523.1"/>
    </source>
</evidence>
<evidence type="ECO:0000256" key="6">
    <source>
        <dbReference type="ARBA" id="ARBA00022679"/>
    </source>
</evidence>
<comment type="caution">
    <text evidence="16">The sequence shown here is derived from an EMBL/GenBank/DDBJ whole genome shotgun (WGS) entry which is preliminary data.</text>
</comment>
<evidence type="ECO:0000256" key="5">
    <source>
        <dbReference type="ARBA" id="ARBA00012705"/>
    </source>
</evidence>
<name>A0A3M7PZT9_BRAPC</name>
<dbReference type="Proteomes" id="UP000276133">
    <property type="component" value="Unassembled WGS sequence"/>
</dbReference>
<evidence type="ECO:0000256" key="3">
    <source>
        <dbReference type="ARBA" id="ARBA00010982"/>
    </source>
</evidence>
<dbReference type="STRING" id="10195.A0A3M7PZT9"/>
<dbReference type="InterPro" id="IPR020613">
    <property type="entry name" value="Thiolase_CS"/>
</dbReference>
<dbReference type="InterPro" id="IPR020616">
    <property type="entry name" value="Thiolase_N"/>
</dbReference>
<dbReference type="GO" id="GO:0046872">
    <property type="term" value="F:metal ion binding"/>
    <property type="evidence" value="ECO:0007669"/>
    <property type="project" value="UniProtKB-KW"/>
</dbReference>
<dbReference type="CDD" id="cd00751">
    <property type="entry name" value="thiolase"/>
    <property type="match status" value="1"/>
</dbReference>
<dbReference type="AlphaFoldDB" id="A0A3M7PZT9"/>
<dbReference type="PANTHER" id="PTHR18919">
    <property type="entry name" value="ACETYL-COA C-ACYLTRANSFERASE"/>
    <property type="match status" value="1"/>
</dbReference>
<feature type="domain" description="Thiolase N-terminal" evidence="14">
    <location>
        <begin position="33"/>
        <end position="289"/>
    </location>
</feature>
<dbReference type="InterPro" id="IPR002155">
    <property type="entry name" value="Thiolase"/>
</dbReference>
<evidence type="ECO:0000256" key="2">
    <source>
        <dbReference type="ARBA" id="ARBA00005189"/>
    </source>
</evidence>
<evidence type="ECO:0000259" key="15">
    <source>
        <dbReference type="Pfam" id="PF02803"/>
    </source>
</evidence>
<evidence type="ECO:0000313" key="17">
    <source>
        <dbReference type="Proteomes" id="UP000276133"/>
    </source>
</evidence>
<feature type="domain" description="Thiolase C-terminal" evidence="15">
    <location>
        <begin position="296"/>
        <end position="416"/>
    </location>
</feature>
<organism evidence="16 17">
    <name type="scientific">Brachionus plicatilis</name>
    <name type="common">Marine rotifer</name>
    <name type="synonym">Brachionus muelleri</name>
    <dbReference type="NCBI Taxonomy" id="10195"/>
    <lineage>
        <taxon>Eukaryota</taxon>
        <taxon>Metazoa</taxon>
        <taxon>Spiralia</taxon>
        <taxon>Gnathifera</taxon>
        <taxon>Rotifera</taxon>
        <taxon>Eurotatoria</taxon>
        <taxon>Monogononta</taxon>
        <taxon>Pseudotrocha</taxon>
        <taxon>Ploima</taxon>
        <taxon>Brachionidae</taxon>
        <taxon>Brachionus</taxon>
    </lineage>
</organism>
<comment type="subunit">
    <text evidence="4">Homotetramer.</text>
</comment>
<evidence type="ECO:0000256" key="11">
    <source>
        <dbReference type="ARBA" id="ARBA00023315"/>
    </source>
</evidence>
<evidence type="ECO:0000256" key="7">
    <source>
        <dbReference type="ARBA" id="ARBA00022723"/>
    </source>
</evidence>
<reference evidence="16 17" key="1">
    <citation type="journal article" date="2018" name="Sci. Rep.">
        <title>Genomic signatures of local adaptation to the degree of environmental predictability in rotifers.</title>
        <authorList>
            <person name="Franch-Gras L."/>
            <person name="Hahn C."/>
            <person name="Garcia-Roger E.M."/>
            <person name="Carmona M.J."/>
            <person name="Serra M."/>
            <person name="Gomez A."/>
        </authorList>
    </citation>
    <scope>NUCLEOTIDE SEQUENCE [LARGE SCALE GENOMIC DNA]</scope>
    <source>
        <strain evidence="16">HYR1</strain>
    </source>
</reference>
<dbReference type="PROSITE" id="PS00099">
    <property type="entry name" value="THIOLASE_3"/>
    <property type="match status" value="1"/>
</dbReference>
<evidence type="ECO:0000256" key="10">
    <source>
        <dbReference type="ARBA" id="ARBA00023128"/>
    </source>
</evidence>
<dbReference type="PANTHER" id="PTHR18919:SF156">
    <property type="entry name" value="ACETYL-COA ACETYLTRANSFERASE, MITOCHONDRIAL"/>
    <property type="match status" value="1"/>
</dbReference>
<keyword evidence="11 13" id="KW-0012">Acyltransferase</keyword>
<accession>A0A3M7PZT9</accession>
<keyword evidence="17" id="KW-1185">Reference proteome</keyword>
<comment type="similarity">
    <text evidence="3 13">Belongs to the thiolase-like superfamily. Thiolase family.</text>
</comment>
<sequence>MNRILSKKIISSVSNKSIRQFSSSTIFHSNKAVYIVNAVRTPVGSFRGTLAPLSASQLGAHAIKHCLERSSFPLNEVNEVYMGNVLGAGQGQAPATQASIFAGLPKTTPATTINKVCASGMKSIMIGAQSIMCGQQDSIVAGGMESMSNVPFYLKRAEPPYGGATLIDGIVFDGLTDVYNKIHMGSCGENTAKKCQVSRAEQDEYAINSYKRSGQAWQNGVFSNEVVPIIVKQKNKEILISEDEEFKKVNFDKIPSLRTVFQKENGTITAANASKLNDGASAVLLVNEETIKRLNLKPLARIIGFADASTDPIDFPIAPVYATEKLFKLTGLTAKDISQFEINEAFSVVVLANIKMLNLDASKVNPNGGAVSLGHPIGNSGARIVTHLVHSLKTGQKGLASICNGGGGASAVIIEKL</sequence>
<dbReference type="EC" id="2.3.1.9" evidence="5"/>
<protein>
    <recommendedName>
        <fullName evidence="5">acetyl-CoA C-acetyltransferase</fullName>
        <ecNumber evidence="5">2.3.1.9</ecNumber>
    </recommendedName>
</protein>
<comment type="subcellular location">
    <subcellularLocation>
        <location evidence="1">Mitochondrion</location>
    </subcellularLocation>
</comment>
<evidence type="ECO:0000256" key="9">
    <source>
        <dbReference type="ARBA" id="ARBA00022958"/>
    </source>
</evidence>
<feature type="active site" description="Acyl-thioester intermediate" evidence="12">
    <location>
        <position position="117"/>
    </location>
</feature>
<evidence type="ECO:0000259" key="14">
    <source>
        <dbReference type="Pfam" id="PF00108"/>
    </source>
</evidence>
<evidence type="ECO:0000256" key="4">
    <source>
        <dbReference type="ARBA" id="ARBA00011881"/>
    </source>
</evidence>
<dbReference type="Pfam" id="PF00108">
    <property type="entry name" value="Thiolase_N"/>
    <property type="match status" value="1"/>
</dbReference>
<dbReference type="EMBL" id="REGN01008071">
    <property type="protein sequence ID" value="RNA04523.1"/>
    <property type="molecule type" value="Genomic_DNA"/>
</dbReference>
<dbReference type="NCBIfam" id="TIGR01930">
    <property type="entry name" value="AcCoA-C-Actrans"/>
    <property type="match status" value="1"/>
</dbReference>
<dbReference type="OrthoDB" id="5404651at2759"/>
<dbReference type="SUPFAM" id="SSF53901">
    <property type="entry name" value="Thiolase-like"/>
    <property type="match status" value="2"/>
</dbReference>
<dbReference type="GO" id="GO:0005739">
    <property type="term" value="C:mitochondrion"/>
    <property type="evidence" value="ECO:0007669"/>
    <property type="project" value="UniProtKB-SubCell"/>
</dbReference>
<dbReference type="PROSITE" id="PS00737">
    <property type="entry name" value="THIOLASE_2"/>
    <property type="match status" value="1"/>
</dbReference>
<comment type="pathway">
    <text evidence="2">Lipid metabolism.</text>
</comment>
<dbReference type="GO" id="GO:0003985">
    <property type="term" value="F:acetyl-CoA C-acetyltransferase activity"/>
    <property type="evidence" value="ECO:0007669"/>
    <property type="project" value="UniProtKB-EC"/>
</dbReference>
<keyword evidence="6 13" id="KW-0808">Transferase</keyword>